<sequence length="160" mass="18241">MSGELREVLNYPNWMWIIGVLLLALVLVWVGVWLIRWLRSNRSQEQNQIALIPLDEKRRQRYLGFIDEVEGRLNTGDLDERGVHLAVAGILRALGTERTGRDLETATVSEIRKLIPTWPDLADALSACEDSFKADSEANGEETQFDPAFVMDYAREVVKK</sequence>
<evidence type="ECO:0008006" key="3">
    <source>
        <dbReference type="Google" id="ProtNLM"/>
    </source>
</evidence>
<dbReference type="AlphaFoldDB" id="A0A6N2S862"/>
<evidence type="ECO:0000313" key="2">
    <source>
        <dbReference type="EMBL" id="VYS88461.1"/>
    </source>
</evidence>
<accession>A0A6N2S862</accession>
<reference evidence="2" key="1">
    <citation type="submission" date="2019-11" db="EMBL/GenBank/DDBJ databases">
        <authorList>
            <person name="Feng L."/>
        </authorList>
    </citation>
    <scope>NUCLEOTIDE SEQUENCE</scope>
    <source>
        <strain evidence="2">AodontolyticusLFYP35</strain>
    </source>
</reference>
<keyword evidence="1" id="KW-0472">Membrane</keyword>
<proteinExistence type="predicted"/>
<keyword evidence="1" id="KW-0812">Transmembrane</keyword>
<keyword evidence="1" id="KW-1133">Transmembrane helix</keyword>
<evidence type="ECO:0000256" key="1">
    <source>
        <dbReference type="SAM" id="Phobius"/>
    </source>
</evidence>
<name>A0A6N2S862_9ACTO</name>
<feature type="transmembrane region" description="Helical" evidence="1">
    <location>
        <begin position="14"/>
        <end position="35"/>
    </location>
</feature>
<gene>
    <name evidence="2" type="ORF">AOLFYP35_00697</name>
</gene>
<organism evidence="2">
    <name type="scientific">Schaalia odontolytica</name>
    <dbReference type="NCBI Taxonomy" id="1660"/>
    <lineage>
        <taxon>Bacteria</taxon>
        <taxon>Bacillati</taxon>
        <taxon>Actinomycetota</taxon>
        <taxon>Actinomycetes</taxon>
        <taxon>Actinomycetales</taxon>
        <taxon>Actinomycetaceae</taxon>
        <taxon>Schaalia</taxon>
    </lineage>
</organism>
<dbReference type="EMBL" id="CACRSM010000002">
    <property type="protein sequence ID" value="VYS88461.1"/>
    <property type="molecule type" value="Genomic_DNA"/>
</dbReference>
<protein>
    <recommendedName>
        <fullName evidence="3">DUF4381 domain-containing protein</fullName>
    </recommendedName>
</protein>